<dbReference type="KEGG" id="mcha:111018475"/>
<dbReference type="Pfam" id="PF11250">
    <property type="entry name" value="FAF"/>
    <property type="match status" value="1"/>
</dbReference>
<proteinExistence type="inferred from homology"/>
<dbReference type="PANTHER" id="PTHR33155">
    <property type="entry name" value="FANTASTIC FOUR-LIKE PROTEIN (DUF3049)"/>
    <property type="match status" value="1"/>
</dbReference>
<reference evidence="5" key="1">
    <citation type="submission" date="2025-08" db="UniProtKB">
        <authorList>
            <consortium name="RefSeq"/>
        </authorList>
    </citation>
    <scope>IDENTIFICATION</scope>
    <source>
        <strain evidence="5">OHB3-1</strain>
    </source>
</reference>
<protein>
    <submittedName>
        <fullName evidence="5">Protein FANTASTIC FOUR 3-like</fullName>
    </submittedName>
</protein>
<dbReference type="InterPro" id="IPR021410">
    <property type="entry name" value="FAF"/>
</dbReference>
<keyword evidence="4" id="KW-1185">Reference proteome</keyword>
<dbReference type="OrthoDB" id="1916983at2759"/>
<evidence type="ECO:0000259" key="3">
    <source>
        <dbReference type="Pfam" id="PF11250"/>
    </source>
</evidence>
<organism evidence="4 5">
    <name type="scientific">Momordica charantia</name>
    <name type="common">Bitter gourd</name>
    <name type="synonym">Balsam pear</name>
    <dbReference type="NCBI Taxonomy" id="3673"/>
    <lineage>
        <taxon>Eukaryota</taxon>
        <taxon>Viridiplantae</taxon>
        <taxon>Streptophyta</taxon>
        <taxon>Embryophyta</taxon>
        <taxon>Tracheophyta</taxon>
        <taxon>Spermatophyta</taxon>
        <taxon>Magnoliopsida</taxon>
        <taxon>eudicotyledons</taxon>
        <taxon>Gunneridae</taxon>
        <taxon>Pentapetalae</taxon>
        <taxon>rosids</taxon>
        <taxon>fabids</taxon>
        <taxon>Cucurbitales</taxon>
        <taxon>Cucurbitaceae</taxon>
        <taxon>Momordiceae</taxon>
        <taxon>Momordica</taxon>
    </lineage>
</organism>
<feature type="domain" description="FAF" evidence="3">
    <location>
        <begin position="177"/>
        <end position="229"/>
    </location>
</feature>
<evidence type="ECO:0000313" key="4">
    <source>
        <dbReference type="Proteomes" id="UP000504603"/>
    </source>
</evidence>
<dbReference type="InterPro" id="IPR046431">
    <property type="entry name" value="FAF_dom"/>
</dbReference>
<dbReference type="RefSeq" id="XP_022150270.1">
    <property type="nucleotide sequence ID" value="XM_022294578.1"/>
</dbReference>
<evidence type="ECO:0000256" key="1">
    <source>
        <dbReference type="ARBA" id="ARBA00008690"/>
    </source>
</evidence>
<dbReference type="AlphaFoldDB" id="A0A6J1D815"/>
<name>A0A6J1D815_MOMCH</name>
<sequence>MSSSIYQGLQSCLTEPHVLRLKLTPSKSNSSRPAAATEGEDSELSAAHFDAQIETHLEMGENSAASAALVADMTALEGGGNGGGGWSCLQALSGVYVDPPKKQYSPTTLSRRSLEMCTESLGSETGSDGSETGGDDRTSLFLLDVTEVSPTASDKKPQPRFSRLSKLRAAKKLAKLSYPPPLTSMNGPMGVKVKPYREEGRLVLKAESLPSVKPCFVVERGNGRLRLRLANEHRIVEEEEEEKEEKNIGKLGRGTRCKCKEGGGGRKELLNWKPFLVST</sequence>
<accession>A0A6J1D815</accession>
<comment type="similarity">
    <text evidence="1">Belongs to the fantastic four family.</text>
</comment>
<dbReference type="PANTHER" id="PTHR33155:SF8">
    <property type="entry name" value="PROTEIN FANTASTIC FOUR 1"/>
    <property type="match status" value="1"/>
</dbReference>
<feature type="region of interest" description="Disordered" evidence="2">
    <location>
        <begin position="24"/>
        <end position="44"/>
    </location>
</feature>
<dbReference type="GeneID" id="111018475"/>
<evidence type="ECO:0000313" key="5">
    <source>
        <dbReference type="RefSeq" id="XP_022150270.1"/>
    </source>
</evidence>
<evidence type="ECO:0000256" key="2">
    <source>
        <dbReference type="SAM" id="MobiDB-lite"/>
    </source>
</evidence>
<gene>
    <name evidence="5" type="primary">LOC111018475</name>
</gene>
<dbReference type="Proteomes" id="UP000504603">
    <property type="component" value="Unplaced"/>
</dbReference>